<keyword evidence="2" id="KW-1185">Reference proteome</keyword>
<name>A0ACA9PRT0_9GLOM</name>
<proteinExistence type="predicted"/>
<feature type="non-terminal residue" evidence="1">
    <location>
        <position position="1"/>
    </location>
</feature>
<sequence length="263" mass="29699">GYRPRIPPFNTMMQLYTHVKPNRERAMHYFNLMQRLGLMLDVYGKIEPVDIPRMEEIIQSMKNRRMDVTGNHYSSLITAKGCAMHDLDAASAPLPDVLAYEALLSVVVTHHRIDLMQSYFDTMLSVDRVRPTAYIYNLLIKGYAAGGQIDRARAIFEQMKDPQAGAAAPNNHLPHAYMGNDTRPPAIREMNGRVDGHVEDPVYREPSSWEAMVRAELSVGDRERAGALLERMRARFYPAAVTAKIEGILWEPNGTQKSPTDSA</sequence>
<organism evidence="1 2">
    <name type="scientific">Acaulospora colombiana</name>
    <dbReference type="NCBI Taxonomy" id="27376"/>
    <lineage>
        <taxon>Eukaryota</taxon>
        <taxon>Fungi</taxon>
        <taxon>Fungi incertae sedis</taxon>
        <taxon>Mucoromycota</taxon>
        <taxon>Glomeromycotina</taxon>
        <taxon>Glomeromycetes</taxon>
        <taxon>Diversisporales</taxon>
        <taxon>Acaulosporaceae</taxon>
        <taxon>Acaulospora</taxon>
    </lineage>
</organism>
<dbReference type="EMBL" id="CAJVPT010037669">
    <property type="protein sequence ID" value="CAG8718064.1"/>
    <property type="molecule type" value="Genomic_DNA"/>
</dbReference>
<accession>A0ACA9PRT0</accession>
<dbReference type="Proteomes" id="UP000789525">
    <property type="component" value="Unassembled WGS sequence"/>
</dbReference>
<protein>
    <submittedName>
        <fullName evidence="1">3274_t:CDS:1</fullName>
    </submittedName>
</protein>
<reference evidence="1" key="1">
    <citation type="submission" date="2021-06" db="EMBL/GenBank/DDBJ databases">
        <authorList>
            <person name="Kallberg Y."/>
            <person name="Tangrot J."/>
            <person name="Rosling A."/>
        </authorList>
    </citation>
    <scope>NUCLEOTIDE SEQUENCE</scope>
    <source>
        <strain evidence="1">CL356</strain>
    </source>
</reference>
<comment type="caution">
    <text evidence="1">The sequence shown here is derived from an EMBL/GenBank/DDBJ whole genome shotgun (WGS) entry which is preliminary data.</text>
</comment>
<evidence type="ECO:0000313" key="1">
    <source>
        <dbReference type="EMBL" id="CAG8718064.1"/>
    </source>
</evidence>
<gene>
    <name evidence="1" type="ORF">ACOLOM_LOCUS11002</name>
</gene>
<evidence type="ECO:0000313" key="2">
    <source>
        <dbReference type="Proteomes" id="UP000789525"/>
    </source>
</evidence>